<evidence type="ECO:0000313" key="1">
    <source>
        <dbReference type="EMBL" id="EDM99584.1"/>
    </source>
</evidence>
<proteinExistence type="predicted"/>
<dbReference type="eggNOG" id="ENOG502Z8YW">
    <property type="taxonomic scope" value="Bacteria"/>
</dbReference>
<dbReference type="STRING" id="411467.BACCAP_02641"/>
<dbReference type="RefSeq" id="WP_006573171.1">
    <property type="nucleotide sequence ID" value="NZ_AAXG02000016.1"/>
</dbReference>
<organism evidence="1 2">
    <name type="scientific">Pseudoflavonifractor capillosus ATCC 29799</name>
    <dbReference type="NCBI Taxonomy" id="411467"/>
    <lineage>
        <taxon>Bacteria</taxon>
        <taxon>Bacillati</taxon>
        <taxon>Bacillota</taxon>
        <taxon>Clostridia</taxon>
        <taxon>Eubacteriales</taxon>
        <taxon>Oscillospiraceae</taxon>
        <taxon>Pseudoflavonifractor</taxon>
    </lineage>
</organism>
<dbReference type="OrthoDB" id="1974707at2"/>
<protein>
    <submittedName>
        <fullName evidence="1">Uncharacterized protein</fullName>
    </submittedName>
</protein>
<sequence length="185" mass="20311">MMYLSKGLSVPEKDGTVRVSHCGRIFALGPEMAALWESARLAPQPVPPQKARFVERLEQSGLAVTTQEEGGLALYRLLSGSIICPQAEPEGQFSEAGGDGRIWRWIQHAGLRLTASELIRLEEQGTDPTPNLLGEEGRQLLTEKLYSARTIREGALEQEMEHSPARDGLVAVLLRLLHAGCLFLV</sequence>
<keyword evidence="2" id="KW-1185">Reference proteome</keyword>
<evidence type="ECO:0000313" key="2">
    <source>
        <dbReference type="Proteomes" id="UP000003639"/>
    </source>
</evidence>
<gene>
    <name evidence="1" type="ORF">BACCAP_02641</name>
</gene>
<reference evidence="1 2" key="1">
    <citation type="submission" date="2007-04" db="EMBL/GenBank/DDBJ databases">
        <authorList>
            <person name="Fulton L."/>
            <person name="Clifton S."/>
            <person name="Fulton B."/>
            <person name="Xu J."/>
            <person name="Minx P."/>
            <person name="Pepin K.H."/>
            <person name="Johnson M."/>
            <person name="Thiruvilangam P."/>
            <person name="Bhonagiri V."/>
            <person name="Nash W.E."/>
            <person name="Mardis E.R."/>
            <person name="Wilson R.K."/>
        </authorList>
    </citation>
    <scope>NUCLEOTIDE SEQUENCE [LARGE SCALE GENOMIC DNA]</scope>
    <source>
        <strain evidence="1 2">ATCC 29799</strain>
    </source>
</reference>
<dbReference type="Proteomes" id="UP000003639">
    <property type="component" value="Unassembled WGS sequence"/>
</dbReference>
<name>A6NWP7_9FIRM</name>
<dbReference type="EMBL" id="AAXG02000016">
    <property type="protein sequence ID" value="EDM99584.1"/>
    <property type="molecule type" value="Genomic_DNA"/>
</dbReference>
<dbReference type="AlphaFoldDB" id="A6NWP7"/>
<reference evidence="1 2" key="2">
    <citation type="submission" date="2007-06" db="EMBL/GenBank/DDBJ databases">
        <title>Draft genome sequence of Pseudoflavonifractor capillosus ATCC 29799.</title>
        <authorList>
            <person name="Sudarsanam P."/>
            <person name="Ley R."/>
            <person name="Guruge J."/>
            <person name="Turnbaugh P.J."/>
            <person name="Mahowald M."/>
            <person name="Liep D."/>
            <person name="Gordon J."/>
        </authorList>
    </citation>
    <scope>NUCLEOTIDE SEQUENCE [LARGE SCALE GENOMIC DNA]</scope>
    <source>
        <strain evidence="1 2">ATCC 29799</strain>
    </source>
</reference>
<accession>A6NWP7</accession>
<comment type="caution">
    <text evidence="1">The sequence shown here is derived from an EMBL/GenBank/DDBJ whole genome shotgun (WGS) entry which is preliminary data.</text>
</comment>